<evidence type="ECO:0000256" key="1">
    <source>
        <dbReference type="ARBA" id="ARBA00006700"/>
    </source>
</evidence>
<dbReference type="OrthoDB" id="275582at2759"/>
<evidence type="ECO:0000313" key="6">
    <source>
        <dbReference type="EMBL" id="TVY56601.1"/>
    </source>
</evidence>
<dbReference type="Pfam" id="PF00276">
    <property type="entry name" value="Ribosomal_L23"/>
    <property type="match status" value="1"/>
</dbReference>
<accession>A0A7D8YS72</accession>
<dbReference type="SUPFAM" id="SSF54189">
    <property type="entry name" value="Ribosomal proteins S24e, L23 and L15e"/>
    <property type="match status" value="1"/>
</dbReference>
<organism evidence="6 7">
    <name type="scientific">Lachnellula cervina</name>
    <dbReference type="NCBI Taxonomy" id="1316786"/>
    <lineage>
        <taxon>Eukaryota</taxon>
        <taxon>Fungi</taxon>
        <taxon>Dikarya</taxon>
        <taxon>Ascomycota</taxon>
        <taxon>Pezizomycotina</taxon>
        <taxon>Leotiomycetes</taxon>
        <taxon>Helotiales</taxon>
        <taxon>Lachnaceae</taxon>
        <taxon>Lachnellula</taxon>
    </lineage>
</organism>
<name>A0A7D8YS72_9HELO</name>
<protein>
    <recommendedName>
        <fullName evidence="4">Large ribosomal subunit protein uL23m</fullName>
    </recommendedName>
</protein>
<dbReference type="GO" id="GO:0003735">
    <property type="term" value="F:structural constituent of ribosome"/>
    <property type="evidence" value="ECO:0007669"/>
    <property type="project" value="InterPro"/>
</dbReference>
<proteinExistence type="inferred from homology"/>
<dbReference type="GO" id="GO:0005762">
    <property type="term" value="C:mitochondrial large ribosomal subunit"/>
    <property type="evidence" value="ECO:0007669"/>
    <property type="project" value="TreeGrafter"/>
</dbReference>
<keyword evidence="3" id="KW-0687">Ribonucleoprotein</keyword>
<dbReference type="PANTHER" id="PTHR12059">
    <property type="entry name" value="RIBOSOMAL PROTEIN L23-RELATED"/>
    <property type="match status" value="1"/>
</dbReference>
<sequence>MSATQVATTAAAAVAPIIKSIARKSPQGKKQVFLYATSHPNPTPIQMLIVNPRRPNFTLTLLRTPKLPPTFASFIVPLNLNKLDLRDYLWNAYGVPVRGVRSYIQQQKLRQDKPGAKRPAPRRWFRPRSIKKMMVEMEQPFVWPEEPENFDDWDKSTHDAAVKDREATEATFRPDIREKPTAERQSIAEQAKALLEGKNTWSPATTQWEDDGEAVEVEKDVKI</sequence>
<feature type="compositionally biased region" description="Basic and acidic residues" evidence="5">
    <location>
        <begin position="165"/>
        <end position="182"/>
    </location>
</feature>
<evidence type="ECO:0000313" key="7">
    <source>
        <dbReference type="Proteomes" id="UP000481288"/>
    </source>
</evidence>
<feature type="region of interest" description="Disordered" evidence="5">
    <location>
        <begin position="165"/>
        <end position="223"/>
    </location>
</feature>
<comment type="similarity">
    <text evidence="1">Belongs to the universal ribosomal protein uL23 family.</text>
</comment>
<dbReference type="InterPro" id="IPR013025">
    <property type="entry name" value="Ribosomal_uL23-like"/>
</dbReference>
<dbReference type="EMBL" id="QGMG01000147">
    <property type="protein sequence ID" value="TVY56601.1"/>
    <property type="molecule type" value="Genomic_DNA"/>
</dbReference>
<dbReference type="GO" id="GO:0032543">
    <property type="term" value="P:mitochondrial translation"/>
    <property type="evidence" value="ECO:0007669"/>
    <property type="project" value="TreeGrafter"/>
</dbReference>
<comment type="caution">
    <text evidence="6">The sequence shown here is derived from an EMBL/GenBank/DDBJ whole genome shotgun (WGS) entry which is preliminary data.</text>
</comment>
<evidence type="ECO:0000256" key="3">
    <source>
        <dbReference type="ARBA" id="ARBA00023274"/>
    </source>
</evidence>
<dbReference type="Gene3D" id="3.30.70.330">
    <property type="match status" value="1"/>
</dbReference>
<keyword evidence="2 6" id="KW-0689">Ribosomal protein</keyword>
<evidence type="ECO:0000256" key="5">
    <source>
        <dbReference type="SAM" id="MobiDB-lite"/>
    </source>
</evidence>
<dbReference type="InterPro" id="IPR012678">
    <property type="entry name" value="Ribosomal_uL23/eL15/eS24_sf"/>
</dbReference>
<dbReference type="Proteomes" id="UP000481288">
    <property type="component" value="Unassembled WGS sequence"/>
</dbReference>
<evidence type="ECO:0000256" key="2">
    <source>
        <dbReference type="ARBA" id="ARBA00022980"/>
    </source>
</evidence>
<dbReference type="InterPro" id="IPR012677">
    <property type="entry name" value="Nucleotide-bd_a/b_plait_sf"/>
</dbReference>
<reference evidence="6 7" key="1">
    <citation type="submission" date="2018-05" db="EMBL/GenBank/DDBJ databases">
        <title>Whole genome sequencing for identification of molecular markers to develop diagnostic detection tools for the regulated plant pathogen Lachnellula willkommii.</title>
        <authorList>
            <person name="Giroux E."/>
            <person name="Bilodeau G."/>
        </authorList>
    </citation>
    <scope>NUCLEOTIDE SEQUENCE [LARGE SCALE GENOMIC DNA]</scope>
    <source>
        <strain evidence="6 7">CBS 625.97</strain>
    </source>
</reference>
<evidence type="ECO:0000256" key="4">
    <source>
        <dbReference type="ARBA" id="ARBA00039977"/>
    </source>
</evidence>
<gene>
    <name evidence="6" type="primary">mrp20</name>
    <name evidence="6" type="ORF">LCER1_G001748</name>
</gene>
<dbReference type="PANTHER" id="PTHR12059:SF5">
    <property type="entry name" value="LARGE RIBOSOMAL SUBUNIT PROTEIN UL23M"/>
    <property type="match status" value="1"/>
</dbReference>
<dbReference type="AlphaFoldDB" id="A0A7D8YS72"/>
<keyword evidence="7" id="KW-1185">Reference proteome</keyword>